<name>A0A6H1ZW90_9ZZZZ</name>
<dbReference type="EMBL" id="MT144285">
    <property type="protein sequence ID" value="QJA51732.1"/>
    <property type="molecule type" value="Genomic_DNA"/>
</dbReference>
<gene>
    <name evidence="3" type="ORF">TM448A02269_0013</name>
</gene>
<accession>A0A6H1ZW90</accession>
<evidence type="ECO:0000313" key="3">
    <source>
        <dbReference type="EMBL" id="QJA51732.1"/>
    </source>
</evidence>
<keyword evidence="2" id="KW-1133">Transmembrane helix</keyword>
<evidence type="ECO:0000256" key="2">
    <source>
        <dbReference type="SAM" id="Phobius"/>
    </source>
</evidence>
<sequence>MDLSAAIQTYLVIHGVSTVGAVIVFLIRNEHRITKLETSLNNLKESHDALTDHGTIRHDFGENKL</sequence>
<keyword evidence="2" id="KW-0472">Membrane</keyword>
<dbReference type="AlphaFoldDB" id="A0A6H1ZW90"/>
<evidence type="ECO:0000256" key="1">
    <source>
        <dbReference type="SAM" id="Coils"/>
    </source>
</evidence>
<evidence type="ECO:0008006" key="4">
    <source>
        <dbReference type="Google" id="ProtNLM"/>
    </source>
</evidence>
<organism evidence="3">
    <name type="scientific">viral metagenome</name>
    <dbReference type="NCBI Taxonomy" id="1070528"/>
    <lineage>
        <taxon>unclassified sequences</taxon>
        <taxon>metagenomes</taxon>
        <taxon>organismal metagenomes</taxon>
    </lineage>
</organism>
<feature type="coiled-coil region" evidence="1">
    <location>
        <begin position="26"/>
        <end position="53"/>
    </location>
</feature>
<protein>
    <recommendedName>
        <fullName evidence="4">YvrJ family protein</fullName>
    </recommendedName>
</protein>
<keyword evidence="1" id="KW-0175">Coiled coil</keyword>
<keyword evidence="2" id="KW-0812">Transmembrane</keyword>
<feature type="transmembrane region" description="Helical" evidence="2">
    <location>
        <begin position="6"/>
        <end position="27"/>
    </location>
</feature>
<reference evidence="3" key="1">
    <citation type="submission" date="2020-03" db="EMBL/GenBank/DDBJ databases">
        <title>The deep terrestrial virosphere.</title>
        <authorList>
            <person name="Holmfeldt K."/>
            <person name="Nilsson E."/>
            <person name="Simone D."/>
            <person name="Lopez-Fernandez M."/>
            <person name="Wu X."/>
            <person name="de Brujin I."/>
            <person name="Lundin D."/>
            <person name="Andersson A."/>
            <person name="Bertilsson S."/>
            <person name="Dopson M."/>
        </authorList>
    </citation>
    <scope>NUCLEOTIDE SEQUENCE</scope>
    <source>
        <strain evidence="3">TM448A02269</strain>
    </source>
</reference>
<proteinExistence type="predicted"/>